<comment type="catalytic activity">
    <reaction evidence="8 10">
        <text>prephenate + H(+) = 3-phenylpyruvate + CO2 + H2O</text>
        <dbReference type="Rhea" id="RHEA:21648"/>
        <dbReference type="ChEBI" id="CHEBI:15377"/>
        <dbReference type="ChEBI" id="CHEBI:15378"/>
        <dbReference type="ChEBI" id="CHEBI:16526"/>
        <dbReference type="ChEBI" id="CHEBI:18005"/>
        <dbReference type="ChEBI" id="CHEBI:29934"/>
        <dbReference type="EC" id="4.2.1.51"/>
    </reaction>
</comment>
<dbReference type="EMBL" id="FUXI01000011">
    <property type="protein sequence ID" value="SJZ69412.1"/>
    <property type="molecule type" value="Genomic_DNA"/>
</dbReference>
<evidence type="ECO:0000256" key="9">
    <source>
        <dbReference type="PIRSR" id="PIRSR001500-2"/>
    </source>
</evidence>
<dbReference type="InterPro" id="IPR045865">
    <property type="entry name" value="ACT-like_dom_sf"/>
</dbReference>
<dbReference type="InterPro" id="IPR001086">
    <property type="entry name" value="Preph_deHydtase"/>
</dbReference>
<dbReference type="Pfam" id="PF00800">
    <property type="entry name" value="PDT"/>
    <property type="match status" value="1"/>
</dbReference>
<evidence type="ECO:0000256" key="5">
    <source>
        <dbReference type="ARBA" id="ARBA00023141"/>
    </source>
</evidence>
<dbReference type="STRING" id="263852.SAMN02745116_01184"/>
<evidence type="ECO:0000256" key="3">
    <source>
        <dbReference type="ARBA" id="ARBA00021872"/>
    </source>
</evidence>
<dbReference type="EC" id="4.2.1.51" evidence="2 10"/>
<dbReference type="InterPro" id="IPR008242">
    <property type="entry name" value="Chor_mutase/pphenate_deHydtase"/>
</dbReference>
<evidence type="ECO:0000313" key="14">
    <source>
        <dbReference type="Proteomes" id="UP000190328"/>
    </source>
</evidence>
<dbReference type="FunFam" id="3.40.190.10:FF:000064">
    <property type="entry name" value="Prephenate dehydratase"/>
    <property type="match status" value="1"/>
</dbReference>
<gene>
    <name evidence="10" type="primary">pheA</name>
    <name evidence="13" type="ORF">SAMN02745116_01184</name>
</gene>
<dbReference type="CDD" id="cd04905">
    <property type="entry name" value="ACT_CM-PDT"/>
    <property type="match status" value="1"/>
</dbReference>
<dbReference type="PIRSF" id="PIRSF001500">
    <property type="entry name" value="Chor_mut_pdt_Ppr"/>
    <property type="match status" value="1"/>
</dbReference>
<dbReference type="AlphaFoldDB" id="A0A1T4MQX8"/>
<dbReference type="NCBIfam" id="NF008865">
    <property type="entry name" value="PRK11898.1"/>
    <property type="match status" value="1"/>
</dbReference>
<dbReference type="UniPathway" id="UPA00121">
    <property type="reaction ID" value="UER00345"/>
</dbReference>
<dbReference type="PROSITE" id="PS51671">
    <property type="entry name" value="ACT"/>
    <property type="match status" value="1"/>
</dbReference>
<feature type="domain" description="ACT" evidence="12">
    <location>
        <begin position="199"/>
        <end position="276"/>
    </location>
</feature>
<dbReference type="Proteomes" id="UP000190328">
    <property type="component" value="Unassembled WGS sequence"/>
</dbReference>
<comment type="pathway">
    <text evidence="1 10">Amino-acid biosynthesis; L-phenylalanine biosynthesis; phenylpyruvate from prephenate: step 1/1.</text>
</comment>
<dbReference type="RefSeq" id="WP_078807118.1">
    <property type="nucleotide sequence ID" value="NZ_FUXI01000011.1"/>
</dbReference>
<keyword evidence="5 10" id="KW-0057">Aromatic amino acid biosynthesis</keyword>
<dbReference type="PROSITE" id="PS00858">
    <property type="entry name" value="PREPHENATE_DEHYDR_2"/>
    <property type="match status" value="1"/>
</dbReference>
<keyword evidence="4 10" id="KW-0028">Amino-acid biosynthesis</keyword>
<protein>
    <recommendedName>
        <fullName evidence="3 10">Prephenate dehydratase</fullName>
        <shortName evidence="10">PDT</shortName>
        <ecNumber evidence="2 10">4.2.1.51</ecNumber>
    </recommendedName>
</protein>
<dbReference type="InterPro" id="IPR002912">
    <property type="entry name" value="ACT_dom"/>
</dbReference>
<dbReference type="FunFam" id="3.40.190.10:FF:000034">
    <property type="entry name" value="Chorismate mutase/prephenate dehydratase"/>
    <property type="match status" value="1"/>
</dbReference>
<evidence type="ECO:0000259" key="12">
    <source>
        <dbReference type="PROSITE" id="PS51671"/>
    </source>
</evidence>
<dbReference type="InterPro" id="IPR018528">
    <property type="entry name" value="Preph_deHydtase_CS"/>
</dbReference>
<dbReference type="PANTHER" id="PTHR21022">
    <property type="entry name" value="PREPHENATE DEHYDRATASE P PROTEIN"/>
    <property type="match status" value="1"/>
</dbReference>
<dbReference type="OrthoDB" id="9802281at2"/>
<proteinExistence type="predicted"/>
<sequence length="283" mass="31935">MKIGYLGPESSFTHTAAVNAFPSEYLVPYRSIPACIKAVEFHEVDLAIVPIENTLEGSVNTTVDYLFHQSTIPVGAEIVLPIYQQLMVSKENKERWEEVTKILSHPQALAQSQEFIRQYFPNADLEQTPSTAYAASFVSEHPQEKIAAIAPRASAEKYDLEIVKENIQDIASNHTRFWIIGKDEAHLPYLPVEREQMSIAITMPSNMPGSLYKALSAFSWREINLSKIESRPLKTSLGEYFFLIDLVVDKPLELIEFALEEIRLLGGEVKIFGKYGIHTIYGV</sequence>
<evidence type="ECO:0000256" key="6">
    <source>
        <dbReference type="ARBA" id="ARBA00023222"/>
    </source>
</evidence>
<organism evidence="13 14">
    <name type="scientific">Pilibacter termitis</name>
    <dbReference type="NCBI Taxonomy" id="263852"/>
    <lineage>
        <taxon>Bacteria</taxon>
        <taxon>Bacillati</taxon>
        <taxon>Bacillota</taxon>
        <taxon>Bacilli</taxon>
        <taxon>Lactobacillales</taxon>
        <taxon>Enterococcaceae</taxon>
        <taxon>Pilibacter</taxon>
    </lineage>
</organism>
<dbReference type="Gene3D" id="3.30.70.260">
    <property type="match status" value="1"/>
</dbReference>
<feature type="domain" description="Prephenate dehydratase" evidence="11">
    <location>
        <begin position="2"/>
        <end position="182"/>
    </location>
</feature>
<evidence type="ECO:0000256" key="10">
    <source>
        <dbReference type="RuleBase" id="RU361254"/>
    </source>
</evidence>
<accession>A0A1T4MQX8</accession>
<evidence type="ECO:0000259" key="11">
    <source>
        <dbReference type="PROSITE" id="PS51171"/>
    </source>
</evidence>
<evidence type="ECO:0000256" key="8">
    <source>
        <dbReference type="ARBA" id="ARBA00047848"/>
    </source>
</evidence>
<keyword evidence="7 10" id="KW-0456">Lyase</keyword>
<evidence type="ECO:0000313" key="13">
    <source>
        <dbReference type="EMBL" id="SJZ69412.1"/>
    </source>
</evidence>
<dbReference type="SUPFAM" id="SSF55021">
    <property type="entry name" value="ACT-like"/>
    <property type="match status" value="1"/>
</dbReference>
<evidence type="ECO:0000256" key="2">
    <source>
        <dbReference type="ARBA" id="ARBA00013147"/>
    </source>
</evidence>
<keyword evidence="6 10" id="KW-0584">Phenylalanine biosynthesis</keyword>
<dbReference type="PANTHER" id="PTHR21022:SF19">
    <property type="entry name" value="PREPHENATE DEHYDRATASE-RELATED"/>
    <property type="match status" value="1"/>
</dbReference>
<dbReference type="PROSITE" id="PS51171">
    <property type="entry name" value="PREPHENATE_DEHYDR_3"/>
    <property type="match status" value="1"/>
</dbReference>
<reference evidence="13 14" key="1">
    <citation type="submission" date="2017-02" db="EMBL/GenBank/DDBJ databases">
        <authorList>
            <person name="Peterson S.W."/>
        </authorList>
    </citation>
    <scope>NUCLEOTIDE SEQUENCE [LARGE SCALE GENOMIC DNA]</scope>
    <source>
        <strain evidence="13 14">ATCC BAA-1030</strain>
    </source>
</reference>
<evidence type="ECO:0000256" key="1">
    <source>
        <dbReference type="ARBA" id="ARBA00004741"/>
    </source>
</evidence>
<dbReference type="GO" id="GO:0009094">
    <property type="term" value="P:L-phenylalanine biosynthetic process"/>
    <property type="evidence" value="ECO:0007669"/>
    <property type="project" value="UniProtKB-UniPathway"/>
</dbReference>
<name>A0A1T4MQX8_9ENTE</name>
<dbReference type="CDD" id="cd13633">
    <property type="entry name" value="PBP2_Sa-PDT_like"/>
    <property type="match status" value="1"/>
</dbReference>
<keyword evidence="14" id="KW-1185">Reference proteome</keyword>
<dbReference type="Gene3D" id="3.40.190.10">
    <property type="entry name" value="Periplasmic binding protein-like II"/>
    <property type="match status" value="2"/>
</dbReference>
<evidence type="ECO:0000256" key="7">
    <source>
        <dbReference type="ARBA" id="ARBA00023239"/>
    </source>
</evidence>
<dbReference type="PROSITE" id="PS00857">
    <property type="entry name" value="PREPHENATE_DEHYDR_1"/>
    <property type="match status" value="1"/>
</dbReference>
<evidence type="ECO:0000256" key="4">
    <source>
        <dbReference type="ARBA" id="ARBA00022605"/>
    </source>
</evidence>
<dbReference type="SUPFAM" id="SSF53850">
    <property type="entry name" value="Periplasmic binding protein-like II"/>
    <property type="match status" value="1"/>
</dbReference>
<dbReference type="GO" id="GO:0004664">
    <property type="term" value="F:prephenate dehydratase activity"/>
    <property type="evidence" value="ECO:0007669"/>
    <property type="project" value="UniProtKB-UniRule"/>
</dbReference>
<feature type="site" description="Essential for prephenate dehydratase activity" evidence="9">
    <location>
        <position position="175"/>
    </location>
</feature>
<dbReference type="GO" id="GO:0005737">
    <property type="term" value="C:cytoplasm"/>
    <property type="evidence" value="ECO:0007669"/>
    <property type="project" value="TreeGrafter"/>
</dbReference>